<feature type="chain" id="PRO_5039590131" description="Secreted protein" evidence="1">
    <location>
        <begin position="19"/>
        <end position="164"/>
    </location>
</feature>
<dbReference type="RefSeq" id="WP_132198593.1">
    <property type="nucleotide sequence ID" value="NZ_SMKY01000074.1"/>
</dbReference>
<name>A0A4R5B9H3_9ACTN</name>
<protein>
    <recommendedName>
        <fullName evidence="4">Secreted protein</fullName>
    </recommendedName>
</protein>
<keyword evidence="1" id="KW-0732">Signal</keyword>
<dbReference type="EMBL" id="SMKY01000074">
    <property type="protein sequence ID" value="TDD81699.1"/>
    <property type="molecule type" value="Genomic_DNA"/>
</dbReference>
<dbReference type="OrthoDB" id="3828886at2"/>
<sequence length="164" mass="16736">MRLLRTAAAAGAAMLALAACDSGDGERRCTAIGSMPGLSVVVPDGSRVASASLRVCWGGACQDPRIELTPTSKTVSDGCEGDDPDDVCGAHAVPDGGKSGFARVGDLPKTPVQVTLKLRDAAGRNYFSKSLDVTPRATFPNGPHCGEGDPQAVLTVANGQVTVR</sequence>
<accession>A0A4R5B9H3</accession>
<organism evidence="2 3">
    <name type="scientific">Actinomadura darangshiensis</name>
    <dbReference type="NCBI Taxonomy" id="705336"/>
    <lineage>
        <taxon>Bacteria</taxon>
        <taxon>Bacillati</taxon>
        <taxon>Actinomycetota</taxon>
        <taxon>Actinomycetes</taxon>
        <taxon>Streptosporangiales</taxon>
        <taxon>Thermomonosporaceae</taxon>
        <taxon>Actinomadura</taxon>
    </lineage>
</organism>
<reference evidence="2 3" key="1">
    <citation type="submission" date="2019-03" db="EMBL/GenBank/DDBJ databases">
        <title>Draft genome sequences of novel Actinobacteria.</title>
        <authorList>
            <person name="Sahin N."/>
            <person name="Ay H."/>
            <person name="Saygin H."/>
        </authorList>
    </citation>
    <scope>NUCLEOTIDE SEQUENCE [LARGE SCALE GENOMIC DNA]</scope>
    <source>
        <strain evidence="2 3">DSM 45941</strain>
    </source>
</reference>
<dbReference type="Proteomes" id="UP000295578">
    <property type="component" value="Unassembled WGS sequence"/>
</dbReference>
<evidence type="ECO:0000256" key="1">
    <source>
        <dbReference type="SAM" id="SignalP"/>
    </source>
</evidence>
<comment type="caution">
    <text evidence="2">The sequence shown here is derived from an EMBL/GenBank/DDBJ whole genome shotgun (WGS) entry which is preliminary data.</text>
</comment>
<keyword evidence="3" id="KW-1185">Reference proteome</keyword>
<evidence type="ECO:0000313" key="3">
    <source>
        <dbReference type="Proteomes" id="UP000295578"/>
    </source>
</evidence>
<dbReference type="PROSITE" id="PS51257">
    <property type="entry name" value="PROKAR_LIPOPROTEIN"/>
    <property type="match status" value="1"/>
</dbReference>
<proteinExistence type="predicted"/>
<evidence type="ECO:0008006" key="4">
    <source>
        <dbReference type="Google" id="ProtNLM"/>
    </source>
</evidence>
<dbReference type="AlphaFoldDB" id="A0A4R5B9H3"/>
<feature type="signal peptide" evidence="1">
    <location>
        <begin position="1"/>
        <end position="18"/>
    </location>
</feature>
<gene>
    <name evidence="2" type="ORF">E1293_18115</name>
</gene>
<evidence type="ECO:0000313" key="2">
    <source>
        <dbReference type="EMBL" id="TDD81699.1"/>
    </source>
</evidence>